<evidence type="ECO:0000256" key="1">
    <source>
        <dbReference type="SAM" id="Phobius"/>
    </source>
</evidence>
<name>A0A7Y9C5Q2_9FLAO</name>
<comment type="caution">
    <text evidence="3">The sequence shown here is derived from an EMBL/GenBank/DDBJ whole genome shotgun (WGS) entry which is preliminary data.</text>
</comment>
<dbReference type="RefSeq" id="WP_176006033.1">
    <property type="nucleotide sequence ID" value="NZ_JABWMI010000010.1"/>
</dbReference>
<keyword evidence="4" id="KW-1185">Reference proteome</keyword>
<evidence type="ECO:0000313" key="4">
    <source>
        <dbReference type="Proteomes" id="UP000535020"/>
    </source>
</evidence>
<sequence>MGKLKIYIGVLVLLFAGIIILDSGKPKEIDWTPSYSVYDRIPFGLYVLDHEIDGLTGTKVRRLHDTPYEFLDSIYDFDNNTYKLKGNILNISGSDNLDDQSVKEIFYYVSHGNSAFISMSSFPEIFKDSLNIATRIDMELTDTLRLGFANPRLGTKKYALHEGVDANYFSSIDTLNTTVLGTFAADSSRVNFVKVNFGNGAFYLHTTPAAFTNIHMLKDDHSEYAAKTLSYLPEGQTYWYVSENMGAISSSPLRFITSQPALYWAWLIFVFGMLAFMVFNARRKQRIVPILEPLPNTTVDFAKTIGNLYFQEGDHHTVIDRKIIYFLEKIRNDYLIDTTKLDDAFVEKLHQKSGKELALIEQAVFLINHHRKSPHTAVEEDLIQINTALEKLLN</sequence>
<feature type="domain" description="DUF4350" evidence="2">
    <location>
        <begin position="38"/>
        <end position="228"/>
    </location>
</feature>
<dbReference type="InterPro" id="IPR025646">
    <property type="entry name" value="DUF4350"/>
</dbReference>
<dbReference type="EMBL" id="JACBJI010000003">
    <property type="protein sequence ID" value="NYA71235.1"/>
    <property type="molecule type" value="Genomic_DNA"/>
</dbReference>
<organism evidence="3 4">
    <name type="scientific">Flavobacterium agri</name>
    <dbReference type="NCBI Taxonomy" id="2743471"/>
    <lineage>
        <taxon>Bacteria</taxon>
        <taxon>Pseudomonadati</taxon>
        <taxon>Bacteroidota</taxon>
        <taxon>Flavobacteriia</taxon>
        <taxon>Flavobacteriales</taxon>
        <taxon>Flavobacteriaceae</taxon>
        <taxon>Flavobacterium</taxon>
    </lineage>
</organism>
<keyword evidence="1" id="KW-0812">Transmembrane</keyword>
<keyword evidence="1" id="KW-0472">Membrane</keyword>
<evidence type="ECO:0000259" key="2">
    <source>
        <dbReference type="Pfam" id="PF14258"/>
    </source>
</evidence>
<dbReference type="Pfam" id="PF14258">
    <property type="entry name" value="DUF4350"/>
    <property type="match status" value="1"/>
</dbReference>
<evidence type="ECO:0000313" key="3">
    <source>
        <dbReference type="EMBL" id="NYA71235.1"/>
    </source>
</evidence>
<accession>A0A7Y9C5Q2</accession>
<gene>
    <name evidence="3" type="ORF">HZF10_09915</name>
</gene>
<proteinExistence type="predicted"/>
<feature type="transmembrane region" description="Helical" evidence="1">
    <location>
        <begin position="261"/>
        <end position="279"/>
    </location>
</feature>
<protein>
    <submittedName>
        <fullName evidence="3">DUF4350 domain-containing protein</fullName>
    </submittedName>
</protein>
<keyword evidence="1" id="KW-1133">Transmembrane helix</keyword>
<dbReference type="AlphaFoldDB" id="A0A7Y9C5Q2"/>
<reference evidence="3 4" key="1">
    <citation type="submission" date="2020-07" db="EMBL/GenBank/DDBJ databases">
        <authorList>
            <person name="Sun Q."/>
        </authorList>
    </citation>
    <scope>NUCLEOTIDE SEQUENCE [LARGE SCALE GENOMIC DNA]</scope>
    <source>
        <strain evidence="3 4">MAH-1</strain>
    </source>
</reference>
<dbReference type="Proteomes" id="UP000535020">
    <property type="component" value="Unassembled WGS sequence"/>
</dbReference>